<dbReference type="EMBL" id="LGRX02003693">
    <property type="protein sequence ID" value="KAK3281826.1"/>
    <property type="molecule type" value="Genomic_DNA"/>
</dbReference>
<sequence length="219" mass="23542">MVGLAAFSVLPQGLPGYSHTASLAVYIKSIQEECYDEEDDLPELTDGSDSDSEDGFLDQESHEIAEHHMRKLALAIGVVSFANGRQDDVAGTISTEGYEELKKVTGQALGEEQRQRMNQVQPVCKLRNDSLEQGMSLVSAGGDLILSHAILMDSGANCNIIPPIMVKRLGLKVMAMDVGGSHVARCDGTSAQFSEYAYVDAIVAAGTPSATLHRMHTLF</sequence>
<protein>
    <submittedName>
        <fullName evidence="1">Uncharacterized protein</fullName>
    </submittedName>
</protein>
<organism evidence="1 2">
    <name type="scientific">Cymbomonas tetramitiformis</name>
    <dbReference type="NCBI Taxonomy" id="36881"/>
    <lineage>
        <taxon>Eukaryota</taxon>
        <taxon>Viridiplantae</taxon>
        <taxon>Chlorophyta</taxon>
        <taxon>Pyramimonadophyceae</taxon>
        <taxon>Pyramimonadales</taxon>
        <taxon>Pyramimonadaceae</taxon>
        <taxon>Cymbomonas</taxon>
    </lineage>
</organism>
<reference evidence="1 2" key="1">
    <citation type="journal article" date="2015" name="Genome Biol. Evol.">
        <title>Comparative Genomics of a Bacterivorous Green Alga Reveals Evolutionary Causalities and Consequences of Phago-Mixotrophic Mode of Nutrition.</title>
        <authorList>
            <person name="Burns J.A."/>
            <person name="Paasch A."/>
            <person name="Narechania A."/>
            <person name="Kim E."/>
        </authorList>
    </citation>
    <scope>NUCLEOTIDE SEQUENCE [LARGE SCALE GENOMIC DNA]</scope>
    <source>
        <strain evidence="1 2">PLY_AMNH</strain>
    </source>
</reference>
<gene>
    <name evidence="1" type="ORF">CYMTET_10406</name>
</gene>
<comment type="caution">
    <text evidence="1">The sequence shown here is derived from an EMBL/GenBank/DDBJ whole genome shotgun (WGS) entry which is preliminary data.</text>
</comment>
<evidence type="ECO:0000313" key="1">
    <source>
        <dbReference type="EMBL" id="KAK3281826.1"/>
    </source>
</evidence>
<keyword evidence="2" id="KW-1185">Reference proteome</keyword>
<dbReference type="AlphaFoldDB" id="A0AAE0GQT4"/>
<accession>A0AAE0GQT4</accession>
<proteinExistence type="predicted"/>
<dbReference type="Proteomes" id="UP001190700">
    <property type="component" value="Unassembled WGS sequence"/>
</dbReference>
<evidence type="ECO:0000313" key="2">
    <source>
        <dbReference type="Proteomes" id="UP001190700"/>
    </source>
</evidence>
<name>A0AAE0GQT4_9CHLO</name>